<evidence type="ECO:0000256" key="5">
    <source>
        <dbReference type="ARBA" id="ARBA00023098"/>
    </source>
</evidence>
<gene>
    <name evidence="10" type="ORF">AB835_02460</name>
</gene>
<dbReference type="GO" id="GO:0006629">
    <property type="term" value="P:lipid metabolic process"/>
    <property type="evidence" value="ECO:0007669"/>
    <property type="project" value="UniProtKB-KW"/>
</dbReference>
<comment type="subcellular location">
    <subcellularLocation>
        <location evidence="1">Membrane</location>
    </subcellularLocation>
</comment>
<evidence type="ECO:0000256" key="3">
    <source>
        <dbReference type="ARBA" id="ARBA00022692"/>
    </source>
</evidence>
<keyword evidence="5" id="KW-0443">Lipid metabolism</keyword>
<keyword evidence="4 8" id="KW-1133">Transmembrane helix</keyword>
<evidence type="ECO:0000259" key="9">
    <source>
        <dbReference type="SMART" id="SM00563"/>
    </source>
</evidence>
<evidence type="ECO:0000256" key="8">
    <source>
        <dbReference type="SAM" id="Phobius"/>
    </source>
</evidence>
<dbReference type="GO" id="GO:0016020">
    <property type="term" value="C:membrane"/>
    <property type="evidence" value="ECO:0007669"/>
    <property type="project" value="UniProtKB-SubCell"/>
</dbReference>
<proteinExistence type="predicted"/>
<reference evidence="10 11" key="1">
    <citation type="journal article" date="2016" name="Appl. Environ. Microbiol.">
        <title>Lack of Overt Genome Reduction in the Bryostatin-Producing Bryozoan Symbiont "Candidatus Endobugula sertula".</title>
        <authorList>
            <person name="Miller I.J."/>
            <person name="Vanee N."/>
            <person name="Fong S.S."/>
            <person name="Lim-Fong G.E."/>
            <person name="Kwan J.C."/>
        </authorList>
    </citation>
    <scope>NUCLEOTIDE SEQUENCE [LARGE SCALE GENOMIC DNA]</scope>
    <source>
        <strain evidence="10">AB1-4</strain>
    </source>
</reference>
<dbReference type="PANTHER" id="PTHR23063:SF52">
    <property type="entry name" value="LYSOPHOSPHATIDYLCHOLINE ACYLTRANSFERASE"/>
    <property type="match status" value="1"/>
</dbReference>
<dbReference type="SMART" id="SM00563">
    <property type="entry name" value="PlsC"/>
    <property type="match status" value="1"/>
</dbReference>
<dbReference type="GO" id="GO:0016746">
    <property type="term" value="F:acyltransferase activity"/>
    <property type="evidence" value="ECO:0007669"/>
    <property type="project" value="UniProtKB-KW"/>
</dbReference>
<dbReference type="Pfam" id="PF01553">
    <property type="entry name" value="Acyltransferase"/>
    <property type="match status" value="1"/>
</dbReference>
<dbReference type="InterPro" id="IPR002123">
    <property type="entry name" value="Plipid/glycerol_acylTrfase"/>
</dbReference>
<evidence type="ECO:0000256" key="4">
    <source>
        <dbReference type="ARBA" id="ARBA00022989"/>
    </source>
</evidence>
<evidence type="ECO:0000313" key="10">
    <source>
        <dbReference type="EMBL" id="ODS24610.1"/>
    </source>
</evidence>
<protein>
    <recommendedName>
        <fullName evidence="9">Phospholipid/glycerol acyltransferase domain-containing protein</fullName>
    </recommendedName>
</protein>
<evidence type="ECO:0000256" key="7">
    <source>
        <dbReference type="ARBA" id="ARBA00023315"/>
    </source>
</evidence>
<keyword evidence="3 8" id="KW-0812">Transmembrane</keyword>
<keyword evidence="2" id="KW-0808">Transferase</keyword>
<feature type="transmembrane region" description="Helical" evidence="8">
    <location>
        <begin position="32"/>
        <end position="52"/>
    </location>
</feature>
<dbReference type="STRING" id="62101.AB835_02460"/>
<dbReference type="EMBL" id="MDLC01000006">
    <property type="protein sequence ID" value="ODS24610.1"/>
    <property type="molecule type" value="Genomic_DNA"/>
</dbReference>
<keyword evidence="6 8" id="KW-0472">Membrane</keyword>
<dbReference type="AlphaFoldDB" id="A0A1D2QSW4"/>
<organism evidence="10 11">
    <name type="scientific">Candidatus Endobugula sertula</name>
    <name type="common">Bugula neritina bacterial symbiont</name>
    <dbReference type="NCBI Taxonomy" id="62101"/>
    <lineage>
        <taxon>Bacteria</taxon>
        <taxon>Pseudomonadati</taxon>
        <taxon>Pseudomonadota</taxon>
        <taxon>Gammaproteobacteria</taxon>
        <taxon>Cellvibrionales</taxon>
        <taxon>Cellvibrionaceae</taxon>
        <taxon>Candidatus Endobugula</taxon>
    </lineage>
</organism>
<dbReference type="Proteomes" id="UP000242502">
    <property type="component" value="Unassembled WGS sequence"/>
</dbReference>
<name>A0A1D2QSW4_9GAMM</name>
<comment type="caution">
    <text evidence="10">The sequence shown here is derived from an EMBL/GenBank/DDBJ whole genome shotgun (WGS) entry which is preliminary data.</text>
</comment>
<evidence type="ECO:0000256" key="2">
    <source>
        <dbReference type="ARBA" id="ARBA00022679"/>
    </source>
</evidence>
<accession>A0A1D2QSW4</accession>
<sequence length="281" mass="31862">MSESSSNKVVDNVSYSVLPTQQSKLLHSMRTLLSTLLLAIWCLVMPLINVVWRLLHIPHLEKCYFVFHSGCCWLFNLRCIEQGEISTQCPTLFLSNHVSYLDVFVLGRSLPAFFIAKSEVANWPILGSLAKIQNTLFFERNSKKVRSQLSIMTEHFNQQGNLILFPEGTSTNGESVAPFKSSLLQSVEAAEEDVFIQPVAIAYTRYKDKMMDRALRDKYAWYADMPFAPHFFSALGLGPAEVVITYHKPVLLKDFAHRKECAQYCQQQIALALSSALQDSQ</sequence>
<dbReference type="CDD" id="cd07989">
    <property type="entry name" value="LPLAT_AGPAT-like"/>
    <property type="match status" value="1"/>
</dbReference>
<feature type="domain" description="Phospholipid/glycerol acyltransferase" evidence="9">
    <location>
        <begin position="91"/>
        <end position="204"/>
    </location>
</feature>
<keyword evidence="7" id="KW-0012">Acyltransferase</keyword>
<evidence type="ECO:0000256" key="1">
    <source>
        <dbReference type="ARBA" id="ARBA00004370"/>
    </source>
</evidence>
<evidence type="ECO:0000313" key="11">
    <source>
        <dbReference type="Proteomes" id="UP000242502"/>
    </source>
</evidence>
<dbReference type="PANTHER" id="PTHR23063">
    <property type="entry name" value="PHOSPHOLIPID ACYLTRANSFERASE"/>
    <property type="match status" value="1"/>
</dbReference>
<evidence type="ECO:0000256" key="6">
    <source>
        <dbReference type="ARBA" id="ARBA00023136"/>
    </source>
</evidence>
<dbReference type="SUPFAM" id="SSF69593">
    <property type="entry name" value="Glycerol-3-phosphate (1)-acyltransferase"/>
    <property type="match status" value="1"/>
</dbReference>